<name>A0A9P0BTJ0_CHRIL</name>
<evidence type="ECO:0000313" key="2">
    <source>
        <dbReference type="EMBL" id="CAH0590240.1"/>
    </source>
</evidence>
<keyword evidence="3" id="KW-1185">Reference proteome</keyword>
<dbReference type="EMBL" id="LR824021">
    <property type="protein sequence ID" value="CAH0590240.1"/>
    <property type="molecule type" value="Genomic_DNA"/>
</dbReference>
<reference evidence="2" key="1">
    <citation type="submission" date="2021-12" db="EMBL/GenBank/DDBJ databases">
        <authorList>
            <person name="King R."/>
        </authorList>
    </citation>
    <scope>NUCLEOTIDE SEQUENCE</scope>
</reference>
<feature type="transmembrane region" description="Helical" evidence="1">
    <location>
        <begin position="44"/>
        <end position="66"/>
    </location>
</feature>
<evidence type="ECO:0000256" key="1">
    <source>
        <dbReference type="SAM" id="Phobius"/>
    </source>
</evidence>
<proteinExistence type="predicted"/>
<evidence type="ECO:0000313" key="3">
    <source>
        <dbReference type="Proteomes" id="UP001154114"/>
    </source>
</evidence>
<dbReference type="OrthoDB" id="7471761at2759"/>
<gene>
    <name evidence="2" type="ORF">CINC_LOCUS4810</name>
</gene>
<keyword evidence="1" id="KW-0812">Transmembrane</keyword>
<accession>A0A9P0BTJ0</accession>
<dbReference type="AlphaFoldDB" id="A0A9P0BTJ0"/>
<organism evidence="2 3">
    <name type="scientific">Chrysodeixis includens</name>
    <name type="common">Soybean looper</name>
    <name type="synonym">Pseudoplusia includens</name>
    <dbReference type="NCBI Taxonomy" id="689277"/>
    <lineage>
        <taxon>Eukaryota</taxon>
        <taxon>Metazoa</taxon>
        <taxon>Ecdysozoa</taxon>
        <taxon>Arthropoda</taxon>
        <taxon>Hexapoda</taxon>
        <taxon>Insecta</taxon>
        <taxon>Pterygota</taxon>
        <taxon>Neoptera</taxon>
        <taxon>Endopterygota</taxon>
        <taxon>Lepidoptera</taxon>
        <taxon>Glossata</taxon>
        <taxon>Ditrysia</taxon>
        <taxon>Noctuoidea</taxon>
        <taxon>Noctuidae</taxon>
        <taxon>Plusiinae</taxon>
        <taxon>Chrysodeixis</taxon>
    </lineage>
</organism>
<sequence>MKHVLSLFFAKNEGYKCKSRIGNQQNPILAAADPSSQQIRRHFILIKMTVKIAIIFVFLGICYALPVDDHKPTAVPPVPPVPEPIELTQVKPGLPQPLKPGSPDLNTDASTWWHSWWHHDYPVYYPVIQSVPTYTHWHTHW</sequence>
<keyword evidence="1" id="KW-0472">Membrane</keyword>
<protein>
    <submittedName>
        <fullName evidence="2">Uncharacterized protein</fullName>
    </submittedName>
</protein>
<keyword evidence="1" id="KW-1133">Transmembrane helix</keyword>
<dbReference type="Proteomes" id="UP001154114">
    <property type="component" value="Chromosome 18"/>
</dbReference>